<dbReference type="SUPFAM" id="SSF56037">
    <property type="entry name" value="PheT/TilS domain"/>
    <property type="match status" value="1"/>
</dbReference>
<feature type="domain" description="B3/B4 tRNA-binding" evidence="1">
    <location>
        <begin position="66"/>
        <end position="219"/>
    </location>
</feature>
<evidence type="ECO:0000313" key="3">
    <source>
        <dbReference type="Proteomes" id="UP000516446"/>
    </source>
</evidence>
<keyword evidence="3" id="KW-1185">Reference proteome</keyword>
<dbReference type="OMA" id="YRDFYWK"/>
<dbReference type="GO" id="GO:0004826">
    <property type="term" value="F:phenylalanine-tRNA ligase activity"/>
    <property type="evidence" value="ECO:0007669"/>
    <property type="project" value="InterPro"/>
</dbReference>
<dbReference type="Pfam" id="PF03483">
    <property type="entry name" value="B3_4"/>
    <property type="match status" value="1"/>
</dbReference>
<dbReference type="SMART" id="SM00873">
    <property type="entry name" value="B3_4"/>
    <property type="match status" value="1"/>
</dbReference>
<dbReference type="AlphaFoldDB" id="A0A7H1MMM0"/>
<gene>
    <name evidence="2" type="ORF">FY536_05300</name>
</gene>
<dbReference type="PANTHER" id="PTHR39209">
    <property type="match status" value="1"/>
</dbReference>
<reference evidence="2 3" key="1">
    <citation type="submission" date="2019-08" db="EMBL/GenBank/DDBJ databases">
        <authorList>
            <person name="Chang H.C."/>
            <person name="Mun S.Y."/>
        </authorList>
    </citation>
    <scope>NUCLEOTIDE SEQUENCE [LARGE SCALE GENOMIC DNA]</scope>
    <source>
        <strain evidence="2 3">SK</strain>
    </source>
</reference>
<dbReference type="InterPro" id="IPR005146">
    <property type="entry name" value="B3/B4_tRNA-bd"/>
</dbReference>
<dbReference type="InterPro" id="IPR020825">
    <property type="entry name" value="Phe-tRNA_synthase-like_B3/B4"/>
</dbReference>
<dbReference type="Gene3D" id="3.50.40.10">
    <property type="entry name" value="Phenylalanyl-trna Synthetase, Chain B, domain 3"/>
    <property type="match status" value="1"/>
</dbReference>
<evidence type="ECO:0000259" key="1">
    <source>
        <dbReference type="SMART" id="SM00873"/>
    </source>
</evidence>
<dbReference type="RefSeq" id="WP_006845045.1">
    <property type="nucleotide sequence ID" value="NZ_CP026847.1"/>
</dbReference>
<evidence type="ECO:0000313" key="2">
    <source>
        <dbReference type="EMBL" id="QNT64706.1"/>
    </source>
</evidence>
<protein>
    <recommendedName>
        <fullName evidence="1">B3/B4 tRNA-binding domain-containing protein</fullName>
    </recommendedName>
</protein>
<sequence length="231" mass="26010">MQPLVIDNEFFDIFPEANIFALVVKGIDNHASDEREEHNQQLLDEAMKMSKSFLTEEDFKDNQVIQEWRQAFTSFKKKKGARSSIEALLKRVNQGKQLTPINPLVDIYNSVSLEYGVPCGGEDLHAVQVPMHLGLAKGGEDFIPVGADESEPALPEELIYYDSEGAICRSLNWRDAQRTMLTEDTQDAILIIEGITEQQKERGAKAILELQNRIENELGVKGETFTITANQ</sequence>
<accession>A0A7H1MMM0</accession>
<dbReference type="PANTHER" id="PTHR39209:SF2">
    <property type="entry name" value="CYTOPLASMIC PROTEIN"/>
    <property type="match status" value="1"/>
</dbReference>
<organism evidence="2 3">
    <name type="scientific">Weissella koreensis</name>
    <dbReference type="NCBI Taxonomy" id="165096"/>
    <lineage>
        <taxon>Bacteria</taxon>
        <taxon>Bacillati</taxon>
        <taxon>Bacillota</taxon>
        <taxon>Bacilli</taxon>
        <taxon>Lactobacillales</taxon>
        <taxon>Lactobacillaceae</taxon>
        <taxon>Weissella</taxon>
    </lineage>
</organism>
<dbReference type="GO" id="GO:0003723">
    <property type="term" value="F:RNA binding"/>
    <property type="evidence" value="ECO:0007669"/>
    <property type="project" value="InterPro"/>
</dbReference>
<proteinExistence type="predicted"/>
<dbReference type="Proteomes" id="UP000516446">
    <property type="component" value="Chromosome"/>
</dbReference>
<dbReference type="EMBL" id="CP043431">
    <property type="protein sequence ID" value="QNT64706.1"/>
    <property type="molecule type" value="Genomic_DNA"/>
</dbReference>
<name>A0A7H1MMM0_9LACO</name>